<dbReference type="AlphaFoldDB" id="A0A7G5GRH0"/>
<dbReference type="RefSeq" id="WP_182458744.1">
    <property type="nucleotide sequence ID" value="NZ_CP059732.1"/>
</dbReference>
<reference evidence="1 2" key="1">
    <citation type="submission" date="2020-07" db="EMBL/GenBank/DDBJ databases">
        <title>Spirosoma foliorum sp. nov., isolated from the leaves on the Nejang mountain Korea, Republic of.</title>
        <authorList>
            <person name="Ho H."/>
            <person name="Lee Y.-J."/>
            <person name="Nurcahyanto D.-A."/>
            <person name="Kim S.-G."/>
        </authorList>
    </citation>
    <scope>NUCLEOTIDE SEQUENCE [LARGE SCALE GENOMIC DNA]</scope>
    <source>
        <strain evidence="1 2">PL0136</strain>
    </source>
</reference>
<evidence type="ECO:0000313" key="1">
    <source>
        <dbReference type="EMBL" id="QMW01462.1"/>
    </source>
</evidence>
<dbReference type="KEGG" id="sfol:H3H32_26395"/>
<gene>
    <name evidence="1" type="ORF">H3H32_26395</name>
</gene>
<name>A0A7G5GRH0_9BACT</name>
<organism evidence="1 2">
    <name type="scientific">Spirosoma foliorum</name>
    <dbReference type="NCBI Taxonomy" id="2710596"/>
    <lineage>
        <taxon>Bacteria</taxon>
        <taxon>Pseudomonadati</taxon>
        <taxon>Bacteroidota</taxon>
        <taxon>Cytophagia</taxon>
        <taxon>Cytophagales</taxon>
        <taxon>Cytophagaceae</taxon>
        <taxon>Spirosoma</taxon>
    </lineage>
</organism>
<proteinExistence type="predicted"/>
<evidence type="ECO:0008006" key="3">
    <source>
        <dbReference type="Google" id="ProtNLM"/>
    </source>
</evidence>
<dbReference type="NCBIfam" id="TIGR04267">
    <property type="entry name" value="mod_HExxH"/>
    <property type="match status" value="1"/>
</dbReference>
<keyword evidence="2" id="KW-1185">Reference proteome</keyword>
<dbReference type="EMBL" id="CP059732">
    <property type="protein sequence ID" value="QMW01462.1"/>
    <property type="molecule type" value="Genomic_DNA"/>
</dbReference>
<protein>
    <recommendedName>
        <fullName evidence="3">HEXXH motif domain-containing protein</fullName>
    </recommendedName>
</protein>
<evidence type="ECO:0000313" key="2">
    <source>
        <dbReference type="Proteomes" id="UP000515369"/>
    </source>
</evidence>
<dbReference type="Proteomes" id="UP000515369">
    <property type="component" value="Chromosome"/>
</dbReference>
<dbReference type="InterPro" id="IPR026337">
    <property type="entry name" value="AKG_HExxH"/>
</dbReference>
<sequence length="303" mass="35135">MESSEEYTKKIFKYRHSKASEILMAFETYCLSSVFSHEITTIQQYSVAYHLLLKIYWFYEEDKLFFEDIASFSQLLETNARAPSSYQYYVATYESCTKVQSQLFDSPVYLFNITDANHAKMDFRVINDAIELGIKLGFADLLLNNLGIAILLEKKSGYVPSNSYTISVLPGTVFFDLYDDVFKVCEMIIHECSHVYLNDLLAATEEYFENSILYWSVWKSRNRPIIGILHAAYAFSNVIIYYTQLLKEFELPPSTKNYILSQLYSEKAKLREALPQVNDAIGHLKNEDTRAAFYEKISLALQK</sequence>
<accession>A0A7G5GRH0</accession>